<dbReference type="PROSITE" id="PS51728">
    <property type="entry name" value="RTT109_HAT"/>
    <property type="match status" value="1"/>
</dbReference>
<dbReference type="InterPro" id="IPR016849">
    <property type="entry name" value="Rtt109"/>
</dbReference>
<evidence type="ECO:0000313" key="10">
    <source>
        <dbReference type="EMBL" id="RKP07562.1"/>
    </source>
</evidence>
<dbReference type="GO" id="GO:0006355">
    <property type="term" value="P:regulation of DNA-templated transcription"/>
    <property type="evidence" value="ECO:0007669"/>
    <property type="project" value="InterPro"/>
</dbReference>
<sequence>MTTTAAAAAATEPMLASFLDRWLARVQSPRPLRAWSMCSSFEPARLFPGDRNRDRSTRRRSWLLLVDQLASTDDADATDTEAVLVAGVTIYEYRHAGAATSIAEDTPKEKPASATAAAAAAAAVEAPEETTLYVEKVDTTGYMAHAAGATSRLSAAVALVLGYLDYMRTTRTPVAPLNIHVFARAQPQYLFANSAENSCKRALDDRALVRWWLRTLEALQNPSRVPVAVDSVDAAKADTANEVSSDGIEHQYWLVPGYAVSELGEWARAAAGHGWCYGVPYAPNAQARRVLPRFPDDPIARMLDGAASAGMSVCDFLALLALGEECGSGRVTGVYTLRLTACTNAASLPTGEKVDSASKERDDADGAYAAVTRWLMRHAGFATLAEARTCTQKMAMLCKKHHVCPHIVPAVVVASSPVAADGKPADAAVPTESKGVSAVVNNLQSLVRKRPVSTPTETPRAVNNLQGLIKRRKPA</sequence>
<dbReference type="InterPro" id="IPR051236">
    <property type="entry name" value="HAT_RTT109-like"/>
</dbReference>
<dbReference type="Proteomes" id="UP000271241">
    <property type="component" value="Unassembled WGS sequence"/>
</dbReference>
<reference evidence="11" key="1">
    <citation type="journal article" date="2018" name="Nat. Microbiol.">
        <title>Leveraging single-cell genomics to expand the fungal tree of life.</title>
        <authorList>
            <person name="Ahrendt S.R."/>
            <person name="Quandt C.A."/>
            <person name="Ciobanu D."/>
            <person name="Clum A."/>
            <person name="Salamov A."/>
            <person name="Andreopoulos B."/>
            <person name="Cheng J.F."/>
            <person name="Woyke T."/>
            <person name="Pelin A."/>
            <person name="Henrissat B."/>
            <person name="Reynolds N.K."/>
            <person name="Benny G.L."/>
            <person name="Smith M.E."/>
            <person name="James T.Y."/>
            <person name="Grigoriev I.V."/>
        </authorList>
    </citation>
    <scope>NUCLEOTIDE SEQUENCE [LARGE SCALE GENOMIC DNA]</scope>
    <source>
        <strain evidence="11">RSA 1356</strain>
    </source>
</reference>
<evidence type="ECO:0000256" key="8">
    <source>
        <dbReference type="ARBA" id="ARBA00023242"/>
    </source>
</evidence>
<dbReference type="OrthoDB" id="3361892at2759"/>
<keyword evidence="4" id="KW-0227">DNA damage</keyword>
<evidence type="ECO:0000313" key="11">
    <source>
        <dbReference type="Proteomes" id="UP000271241"/>
    </source>
</evidence>
<evidence type="ECO:0000256" key="2">
    <source>
        <dbReference type="ARBA" id="ARBA00013184"/>
    </source>
</evidence>
<dbReference type="PANTHER" id="PTHR31571">
    <property type="entry name" value="ALTERED INHERITANCE OF MITOCHONDRIA PROTEIN 6"/>
    <property type="match status" value="1"/>
</dbReference>
<organism evidence="10 11">
    <name type="scientific">Thamnocephalis sphaerospora</name>
    <dbReference type="NCBI Taxonomy" id="78915"/>
    <lineage>
        <taxon>Eukaryota</taxon>
        <taxon>Fungi</taxon>
        <taxon>Fungi incertae sedis</taxon>
        <taxon>Zoopagomycota</taxon>
        <taxon>Zoopagomycotina</taxon>
        <taxon>Zoopagomycetes</taxon>
        <taxon>Zoopagales</taxon>
        <taxon>Sigmoideomycetaceae</taxon>
        <taxon>Thamnocephalis</taxon>
    </lineage>
</organism>
<keyword evidence="11" id="KW-1185">Reference proteome</keyword>
<dbReference type="InterPro" id="IPR013178">
    <property type="entry name" value="Histone_AcTrfase_Rtt109/CBP"/>
</dbReference>
<dbReference type="GO" id="GO:0032931">
    <property type="term" value="F:histone H3K56 acetyltransferase activity"/>
    <property type="evidence" value="ECO:0007669"/>
    <property type="project" value="TreeGrafter"/>
</dbReference>
<keyword evidence="3" id="KW-0808">Transferase</keyword>
<gene>
    <name evidence="10" type="ORF">THASP1DRAFT_30630</name>
</gene>
<comment type="catalytic activity">
    <reaction evidence="9">
        <text>L-lysyl-[histone] + acetyl-CoA = N(6)-acetyl-L-lysyl-[histone] + CoA + H(+)</text>
        <dbReference type="Rhea" id="RHEA:21992"/>
        <dbReference type="Rhea" id="RHEA-COMP:9845"/>
        <dbReference type="Rhea" id="RHEA-COMP:11338"/>
        <dbReference type="ChEBI" id="CHEBI:15378"/>
        <dbReference type="ChEBI" id="CHEBI:29969"/>
        <dbReference type="ChEBI" id="CHEBI:57287"/>
        <dbReference type="ChEBI" id="CHEBI:57288"/>
        <dbReference type="ChEBI" id="CHEBI:61930"/>
        <dbReference type="EC" id="2.3.1.48"/>
    </reaction>
    <physiologicalReaction direction="left-to-right" evidence="9">
        <dbReference type="Rhea" id="RHEA:21993"/>
    </physiologicalReaction>
</comment>
<dbReference type="STRING" id="78915.A0A4P9XNZ8"/>
<dbReference type="GO" id="GO:0006974">
    <property type="term" value="P:DNA damage response"/>
    <property type="evidence" value="ECO:0007669"/>
    <property type="project" value="UniProtKB-KW"/>
</dbReference>
<evidence type="ECO:0000256" key="3">
    <source>
        <dbReference type="ARBA" id="ARBA00022679"/>
    </source>
</evidence>
<keyword evidence="5" id="KW-0007">Acetylation</keyword>
<comment type="subcellular location">
    <subcellularLocation>
        <location evidence="1">Nucleus</location>
    </subcellularLocation>
</comment>
<evidence type="ECO:0000256" key="4">
    <source>
        <dbReference type="ARBA" id="ARBA00022763"/>
    </source>
</evidence>
<name>A0A4P9XNZ8_9FUNG</name>
<evidence type="ECO:0000256" key="6">
    <source>
        <dbReference type="ARBA" id="ARBA00023015"/>
    </source>
</evidence>
<evidence type="ECO:0000256" key="5">
    <source>
        <dbReference type="ARBA" id="ARBA00022990"/>
    </source>
</evidence>
<protein>
    <recommendedName>
        <fullName evidence="2">histone acetyltransferase</fullName>
        <ecNumber evidence="2">2.3.1.48</ecNumber>
    </recommendedName>
</protein>
<evidence type="ECO:0000256" key="9">
    <source>
        <dbReference type="ARBA" id="ARBA00048940"/>
    </source>
</evidence>
<dbReference type="PANTHER" id="PTHR31571:SF2">
    <property type="entry name" value="HISTONE ACETYLTRANSFERASE RTT109"/>
    <property type="match status" value="1"/>
</dbReference>
<accession>A0A4P9XNZ8</accession>
<dbReference type="EMBL" id="KZ992702">
    <property type="protein sequence ID" value="RKP07562.1"/>
    <property type="molecule type" value="Genomic_DNA"/>
</dbReference>
<evidence type="ECO:0000256" key="1">
    <source>
        <dbReference type="ARBA" id="ARBA00004123"/>
    </source>
</evidence>
<keyword evidence="8" id="KW-0539">Nucleus</keyword>
<proteinExistence type="predicted"/>
<dbReference type="AlphaFoldDB" id="A0A4P9XNZ8"/>
<dbReference type="EC" id="2.3.1.48" evidence="2"/>
<dbReference type="GO" id="GO:0005634">
    <property type="term" value="C:nucleus"/>
    <property type="evidence" value="ECO:0007669"/>
    <property type="project" value="UniProtKB-SubCell"/>
</dbReference>
<keyword evidence="7" id="KW-0804">Transcription</keyword>
<dbReference type="SMART" id="SM01250">
    <property type="entry name" value="KAT11"/>
    <property type="match status" value="1"/>
</dbReference>
<keyword evidence="6" id="KW-0805">Transcription regulation</keyword>
<dbReference type="Pfam" id="PF08214">
    <property type="entry name" value="HAT_KAT11"/>
    <property type="match status" value="1"/>
</dbReference>
<evidence type="ECO:0000256" key="7">
    <source>
        <dbReference type="ARBA" id="ARBA00023163"/>
    </source>
</evidence>